<dbReference type="InterPro" id="IPR001109">
    <property type="entry name" value="Hydrogenase_HupF/HypC"/>
</dbReference>
<evidence type="ECO:0000256" key="2">
    <source>
        <dbReference type="SAM" id="MobiDB-lite"/>
    </source>
</evidence>
<comment type="similarity">
    <text evidence="1">Belongs to the HupF/HypC family.</text>
</comment>
<dbReference type="PANTHER" id="PTHR35177">
    <property type="entry name" value="HYDROGENASE MATURATION FACTOR HYBG"/>
    <property type="match status" value="1"/>
</dbReference>
<gene>
    <name evidence="3" type="primary">hypC</name>
    <name evidence="3" type="ORF">OJF2_33450</name>
</gene>
<keyword evidence="4" id="KW-1185">Reference proteome</keyword>
<name>A0A5B9W297_9BACT</name>
<dbReference type="RefSeq" id="WP_148594674.1">
    <property type="nucleotide sequence ID" value="NZ_CP042997.1"/>
</dbReference>
<dbReference type="SUPFAM" id="SSF159127">
    <property type="entry name" value="HupF/HypC-like"/>
    <property type="match status" value="1"/>
</dbReference>
<organism evidence="3 4">
    <name type="scientific">Aquisphaera giovannonii</name>
    <dbReference type="NCBI Taxonomy" id="406548"/>
    <lineage>
        <taxon>Bacteria</taxon>
        <taxon>Pseudomonadati</taxon>
        <taxon>Planctomycetota</taxon>
        <taxon>Planctomycetia</taxon>
        <taxon>Isosphaerales</taxon>
        <taxon>Isosphaeraceae</taxon>
        <taxon>Aquisphaera</taxon>
    </lineage>
</organism>
<dbReference type="Proteomes" id="UP000324233">
    <property type="component" value="Chromosome"/>
</dbReference>
<protein>
    <submittedName>
        <fullName evidence="3">Hydrogenase isoenzymes formation protein HypC</fullName>
    </submittedName>
</protein>
<dbReference type="InterPro" id="IPR019812">
    <property type="entry name" value="Hydgase_assmbl_chp_CS"/>
</dbReference>
<dbReference type="NCBIfam" id="TIGR00074">
    <property type="entry name" value="hypC_hupF"/>
    <property type="match status" value="1"/>
</dbReference>
<evidence type="ECO:0000256" key="1">
    <source>
        <dbReference type="ARBA" id="ARBA00006018"/>
    </source>
</evidence>
<sequence>MCLAVPGRVREIYERHGVRTGRVDFGGVVKEVCLAFVPEVEVGDYAIVHVGVAIGKVDEETARETLELLAAAGMLEDEMGADPARGRVATGGEASHPAAASSDEGAG</sequence>
<accession>A0A5B9W297</accession>
<evidence type="ECO:0000313" key="4">
    <source>
        <dbReference type="Proteomes" id="UP000324233"/>
    </source>
</evidence>
<dbReference type="Gene3D" id="2.30.30.140">
    <property type="match status" value="1"/>
</dbReference>
<feature type="region of interest" description="Disordered" evidence="2">
    <location>
        <begin position="80"/>
        <end position="107"/>
    </location>
</feature>
<dbReference type="PROSITE" id="PS01097">
    <property type="entry name" value="HUPF_HYPC"/>
    <property type="match status" value="1"/>
</dbReference>
<dbReference type="Pfam" id="PF01455">
    <property type="entry name" value="HupF_HypC"/>
    <property type="match status" value="1"/>
</dbReference>
<dbReference type="PRINTS" id="PR00445">
    <property type="entry name" value="HUPFHYPC"/>
</dbReference>
<dbReference type="AlphaFoldDB" id="A0A5B9W297"/>
<dbReference type="GO" id="GO:1902670">
    <property type="term" value="F:carbon dioxide binding"/>
    <property type="evidence" value="ECO:0007669"/>
    <property type="project" value="TreeGrafter"/>
</dbReference>
<dbReference type="OrthoDB" id="9806017at2"/>
<dbReference type="GO" id="GO:0051604">
    <property type="term" value="P:protein maturation"/>
    <property type="evidence" value="ECO:0007669"/>
    <property type="project" value="TreeGrafter"/>
</dbReference>
<dbReference type="GO" id="GO:0005506">
    <property type="term" value="F:iron ion binding"/>
    <property type="evidence" value="ECO:0007669"/>
    <property type="project" value="TreeGrafter"/>
</dbReference>
<evidence type="ECO:0000313" key="3">
    <source>
        <dbReference type="EMBL" id="QEH34802.1"/>
    </source>
</evidence>
<reference evidence="3 4" key="1">
    <citation type="submission" date="2019-08" db="EMBL/GenBank/DDBJ databases">
        <title>Deep-cultivation of Planctomycetes and their phenomic and genomic characterization uncovers novel biology.</title>
        <authorList>
            <person name="Wiegand S."/>
            <person name="Jogler M."/>
            <person name="Boedeker C."/>
            <person name="Pinto D."/>
            <person name="Vollmers J."/>
            <person name="Rivas-Marin E."/>
            <person name="Kohn T."/>
            <person name="Peeters S.H."/>
            <person name="Heuer A."/>
            <person name="Rast P."/>
            <person name="Oberbeckmann S."/>
            <person name="Bunk B."/>
            <person name="Jeske O."/>
            <person name="Meyerdierks A."/>
            <person name="Storesund J.E."/>
            <person name="Kallscheuer N."/>
            <person name="Luecker S."/>
            <person name="Lage O.M."/>
            <person name="Pohl T."/>
            <person name="Merkel B.J."/>
            <person name="Hornburger P."/>
            <person name="Mueller R.-W."/>
            <person name="Bruemmer F."/>
            <person name="Labrenz M."/>
            <person name="Spormann A.M."/>
            <person name="Op den Camp H."/>
            <person name="Overmann J."/>
            <person name="Amann R."/>
            <person name="Jetten M.S.M."/>
            <person name="Mascher T."/>
            <person name="Medema M.H."/>
            <person name="Devos D.P."/>
            <person name="Kaster A.-K."/>
            <person name="Ovreas L."/>
            <person name="Rohde M."/>
            <person name="Galperin M.Y."/>
            <person name="Jogler C."/>
        </authorList>
    </citation>
    <scope>NUCLEOTIDE SEQUENCE [LARGE SCALE GENOMIC DNA]</scope>
    <source>
        <strain evidence="3 4">OJF2</strain>
    </source>
</reference>
<dbReference type="PANTHER" id="PTHR35177:SF2">
    <property type="entry name" value="HYDROGENASE MATURATION FACTOR HYBG"/>
    <property type="match status" value="1"/>
</dbReference>
<dbReference type="EMBL" id="CP042997">
    <property type="protein sequence ID" value="QEH34802.1"/>
    <property type="molecule type" value="Genomic_DNA"/>
</dbReference>
<proteinExistence type="inferred from homology"/>
<dbReference type="KEGG" id="agv:OJF2_33450"/>